<dbReference type="Proteomes" id="UP001066276">
    <property type="component" value="Chromosome 1_2"/>
</dbReference>
<dbReference type="AlphaFoldDB" id="A0AAV7W244"/>
<sequence>MGRHRRTDVLQGNTMEQYTTVVPTPQRATWLGGSDKGQSRLMPAEELSQAEILAAIQGSRVALEGKIETVAVEVNLLRADLRKVSDKVRVAEFTIMELQMEMGTVPLGRPAGASGGAERASRADGPNWQTREGGLTEDTMTQGSVEDPALRIEILQDGTMAVAPSGSVDGFGERLELYSLLASAQD</sequence>
<evidence type="ECO:0000256" key="1">
    <source>
        <dbReference type="SAM" id="MobiDB-lite"/>
    </source>
</evidence>
<accession>A0AAV7W244</accession>
<feature type="region of interest" description="Disordered" evidence="1">
    <location>
        <begin position="109"/>
        <end position="143"/>
    </location>
</feature>
<gene>
    <name evidence="2" type="ORF">NDU88_003342</name>
</gene>
<comment type="caution">
    <text evidence="2">The sequence shown here is derived from an EMBL/GenBank/DDBJ whole genome shotgun (WGS) entry which is preliminary data.</text>
</comment>
<evidence type="ECO:0000313" key="3">
    <source>
        <dbReference type="Proteomes" id="UP001066276"/>
    </source>
</evidence>
<keyword evidence="3" id="KW-1185">Reference proteome</keyword>
<organism evidence="2 3">
    <name type="scientific">Pleurodeles waltl</name>
    <name type="common">Iberian ribbed newt</name>
    <dbReference type="NCBI Taxonomy" id="8319"/>
    <lineage>
        <taxon>Eukaryota</taxon>
        <taxon>Metazoa</taxon>
        <taxon>Chordata</taxon>
        <taxon>Craniata</taxon>
        <taxon>Vertebrata</taxon>
        <taxon>Euteleostomi</taxon>
        <taxon>Amphibia</taxon>
        <taxon>Batrachia</taxon>
        <taxon>Caudata</taxon>
        <taxon>Salamandroidea</taxon>
        <taxon>Salamandridae</taxon>
        <taxon>Pleurodelinae</taxon>
        <taxon>Pleurodeles</taxon>
    </lineage>
</organism>
<protein>
    <submittedName>
        <fullName evidence="2">Uncharacterized protein</fullName>
    </submittedName>
</protein>
<proteinExistence type="predicted"/>
<evidence type="ECO:0000313" key="2">
    <source>
        <dbReference type="EMBL" id="KAJ1207952.1"/>
    </source>
</evidence>
<dbReference type="EMBL" id="JANPWB010000002">
    <property type="protein sequence ID" value="KAJ1207952.1"/>
    <property type="molecule type" value="Genomic_DNA"/>
</dbReference>
<name>A0AAV7W244_PLEWA</name>
<reference evidence="2" key="1">
    <citation type="journal article" date="2022" name="bioRxiv">
        <title>Sequencing and chromosome-scale assembly of the giantPleurodeles waltlgenome.</title>
        <authorList>
            <person name="Brown T."/>
            <person name="Elewa A."/>
            <person name="Iarovenko S."/>
            <person name="Subramanian E."/>
            <person name="Araus A.J."/>
            <person name="Petzold A."/>
            <person name="Susuki M."/>
            <person name="Suzuki K.-i.T."/>
            <person name="Hayashi T."/>
            <person name="Toyoda A."/>
            <person name="Oliveira C."/>
            <person name="Osipova E."/>
            <person name="Leigh N.D."/>
            <person name="Simon A."/>
            <person name="Yun M.H."/>
        </authorList>
    </citation>
    <scope>NUCLEOTIDE SEQUENCE</scope>
    <source>
        <strain evidence="2">20211129_DDA</strain>
        <tissue evidence="2">Liver</tissue>
    </source>
</reference>
<feature type="compositionally biased region" description="Low complexity" evidence="1">
    <location>
        <begin position="109"/>
        <end position="118"/>
    </location>
</feature>